<accession>A0A9X2SIR5</accession>
<evidence type="ECO:0000256" key="2">
    <source>
        <dbReference type="SAM" id="Phobius"/>
    </source>
</evidence>
<dbReference type="AlphaFoldDB" id="A0A9X2SIR5"/>
<dbReference type="EMBL" id="JAMXQV010000004">
    <property type="protein sequence ID" value="MCR6483233.1"/>
    <property type="molecule type" value="Genomic_DNA"/>
</dbReference>
<comment type="caution">
    <text evidence="3">The sequence shown here is derived from an EMBL/GenBank/DDBJ whole genome shotgun (WGS) entry which is preliminary data.</text>
</comment>
<feature type="transmembrane region" description="Helical" evidence="2">
    <location>
        <begin position="113"/>
        <end position="141"/>
    </location>
</feature>
<feature type="transmembrane region" description="Helical" evidence="2">
    <location>
        <begin position="345"/>
        <end position="365"/>
    </location>
</feature>
<feature type="transmembrane region" description="Helical" evidence="2">
    <location>
        <begin position="433"/>
        <end position="451"/>
    </location>
</feature>
<keyword evidence="2" id="KW-1133">Transmembrane helix</keyword>
<organism evidence="3 4">
    <name type="scientific">Amycolatopsis iheyensis</name>
    <dbReference type="NCBI Taxonomy" id="2945988"/>
    <lineage>
        <taxon>Bacteria</taxon>
        <taxon>Bacillati</taxon>
        <taxon>Actinomycetota</taxon>
        <taxon>Actinomycetes</taxon>
        <taxon>Pseudonocardiales</taxon>
        <taxon>Pseudonocardiaceae</taxon>
        <taxon>Amycolatopsis</taxon>
    </lineage>
</organism>
<evidence type="ECO:0000313" key="4">
    <source>
        <dbReference type="Proteomes" id="UP001144096"/>
    </source>
</evidence>
<dbReference type="Proteomes" id="UP001144096">
    <property type="component" value="Unassembled WGS sequence"/>
</dbReference>
<reference evidence="3" key="1">
    <citation type="submission" date="2022-06" db="EMBL/GenBank/DDBJ databases">
        <title>Amycolatopsis iheyaensis sp. nov., a new species of the genus Amycolatopsis isolated from soil in Iheya island, Japan.</title>
        <authorList>
            <person name="Ngamcharungchit C."/>
            <person name="Kanto H."/>
            <person name="Take A."/>
            <person name="Intra B."/>
            <person name="Matsumoto A."/>
            <person name="Panbangred W."/>
            <person name="Inahashi Y."/>
        </authorList>
    </citation>
    <scope>NUCLEOTIDE SEQUENCE</scope>
    <source>
        <strain evidence="3">OK19-0408</strain>
    </source>
</reference>
<dbReference type="GO" id="GO:0016740">
    <property type="term" value="F:transferase activity"/>
    <property type="evidence" value="ECO:0007669"/>
    <property type="project" value="UniProtKB-KW"/>
</dbReference>
<feature type="transmembrane region" description="Helical" evidence="2">
    <location>
        <begin position="220"/>
        <end position="237"/>
    </location>
</feature>
<sequence>MSLKSEAVPELVPPAPEPPEGPKRWAWQDSAIAGGFLLFTILLYNGLWFDLKRGYLWNGAADQSQWEWYSTVVAKAVLHFQNPFTTDLQNYPLGVNMAANAAMFGLNIPLAPLTLTFGATLTWAIVLTAGLAGTAIGWYWVFSRHLVPNRTAAAIGGAFCGFAPPMISHGNAHPNFVVLFVLPFIALKTIQIAHGERPVRNGIVLGLLVAWQILLGEEPLMIFALTFVVFAIAYLIPHRAQIRGMLAPLGKGIGIGAVVALLIAGFPLYWQFFGPQSFHSLLHGSAGNDTAAFTRFATQSIAGAPEAAADVSMNRTEENAFFGWPLIVLMVMLTIWLWRDVVSRALAITMYVMAILSLGIEITVAHKDTGFPGPWKWLGQLPLLDSLLESRLAMGCIPVVGGLLAIATHRVWTAAADQARLIKDTPLEDKPRFPLRMIWIGAVVAVLLPIAPTELVTYERPLSPSFFADGTWRQYIAPGGSLVPVPLPSTGEAEPLHWQVDAGLGYPMPEGYFVGPTSPDDRRGRYGAVPRPTSDLFAEVERTGQAADVTEADRTAALADLRYWKADVLVVGPRQNQEALKSTVELLLRKPAEFVGGVWIWDVRALTP</sequence>
<dbReference type="RefSeq" id="WP_257919860.1">
    <property type="nucleotide sequence ID" value="NZ_JAMXQV010000004.1"/>
</dbReference>
<proteinExistence type="predicted"/>
<feature type="transmembrane region" description="Helical" evidence="2">
    <location>
        <begin position="249"/>
        <end position="270"/>
    </location>
</feature>
<keyword evidence="4" id="KW-1185">Reference proteome</keyword>
<feature type="transmembrane region" description="Helical" evidence="2">
    <location>
        <begin position="172"/>
        <end position="190"/>
    </location>
</feature>
<feature type="compositionally biased region" description="Low complexity" evidence="1">
    <location>
        <begin position="1"/>
        <end position="10"/>
    </location>
</feature>
<feature type="region of interest" description="Disordered" evidence="1">
    <location>
        <begin position="1"/>
        <end position="23"/>
    </location>
</feature>
<keyword evidence="2" id="KW-0812">Transmembrane</keyword>
<feature type="transmembrane region" description="Helical" evidence="2">
    <location>
        <begin position="31"/>
        <end position="49"/>
    </location>
</feature>
<protein>
    <submittedName>
        <fullName evidence="3">Glycosyl transferase</fullName>
    </submittedName>
</protein>
<feature type="transmembrane region" description="Helical" evidence="2">
    <location>
        <begin position="321"/>
        <end position="338"/>
    </location>
</feature>
<gene>
    <name evidence="3" type="ORF">M8542_10440</name>
</gene>
<evidence type="ECO:0000256" key="1">
    <source>
        <dbReference type="SAM" id="MobiDB-lite"/>
    </source>
</evidence>
<keyword evidence="3" id="KW-0808">Transferase</keyword>
<keyword evidence="2" id="KW-0472">Membrane</keyword>
<evidence type="ECO:0000313" key="3">
    <source>
        <dbReference type="EMBL" id="MCR6483233.1"/>
    </source>
</evidence>
<name>A0A9X2SIR5_9PSEU</name>
<feature type="transmembrane region" description="Helical" evidence="2">
    <location>
        <begin position="392"/>
        <end position="412"/>
    </location>
</feature>